<proteinExistence type="predicted"/>
<dbReference type="EMBL" id="QGKX02000088">
    <property type="protein sequence ID" value="KAF3589261.1"/>
    <property type="molecule type" value="Genomic_DNA"/>
</dbReference>
<keyword evidence="2" id="KW-0472">Membrane</keyword>
<dbReference type="AlphaFoldDB" id="A0A8S9S6G4"/>
<comment type="caution">
    <text evidence="3">The sequence shown here is derived from an EMBL/GenBank/DDBJ whole genome shotgun (WGS) entry which is preliminary data.</text>
</comment>
<accession>A0A8S9S6G4</accession>
<name>A0A8S9S6G4_BRACR</name>
<organism evidence="3 4">
    <name type="scientific">Brassica cretica</name>
    <name type="common">Mustard</name>
    <dbReference type="NCBI Taxonomy" id="69181"/>
    <lineage>
        <taxon>Eukaryota</taxon>
        <taxon>Viridiplantae</taxon>
        <taxon>Streptophyta</taxon>
        <taxon>Embryophyta</taxon>
        <taxon>Tracheophyta</taxon>
        <taxon>Spermatophyta</taxon>
        <taxon>Magnoliopsida</taxon>
        <taxon>eudicotyledons</taxon>
        <taxon>Gunneridae</taxon>
        <taxon>Pentapetalae</taxon>
        <taxon>rosids</taxon>
        <taxon>malvids</taxon>
        <taxon>Brassicales</taxon>
        <taxon>Brassicaceae</taxon>
        <taxon>Brassiceae</taxon>
        <taxon>Brassica</taxon>
    </lineage>
</organism>
<evidence type="ECO:0000313" key="3">
    <source>
        <dbReference type="EMBL" id="KAF3589261.1"/>
    </source>
</evidence>
<gene>
    <name evidence="3" type="ORF">F2Q69_00029472</name>
</gene>
<protein>
    <submittedName>
        <fullName evidence="3">Uncharacterized protein</fullName>
    </submittedName>
</protein>
<evidence type="ECO:0000256" key="2">
    <source>
        <dbReference type="SAM" id="Phobius"/>
    </source>
</evidence>
<reference evidence="3" key="1">
    <citation type="submission" date="2019-12" db="EMBL/GenBank/DDBJ databases">
        <title>Genome sequencing and annotation of Brassica cretica.</title>
        <authorList>
            <person name="Studholme D.J."/>
            <person name="Sarris P."/>
        </authorList>
    </citation>
    <scope>NUCLEOTIDE SEQUENCE</scope>
    <source>
        <strain evidence="3">PFS-109/04</strain>
        <tissue evidence="3">Leaf</tissue>
    </source>
</reference>
<feature type="transmembrane region" description="Helical" evidence="2">
    <location>
        <begin position="50"/>
        <end position="71"/>
    </location>
</feature>
<dbReference type="Proteomes" id="UP000712600">
    <property type="component" value="Unassembled WGS sequence"/>
</dbReference>
<feature type="compositionally biased region" description="Basic residues" evidence="1">
    <location>
        <begin position="97"/>
        <end position="113"/>
    </location>
</feature>
<sequence>MIDNQPDANSTTKGNERELKIQKLQGDITTVGNVVDEFGYVKLETDAVPWMRFCGCLILSYVWALVAKAHFVKNRERSFLQDQNRERSSLQDLERKRQQRGKLHKISRGRQAKASKAVKEELQAEQRARRRQERSSQRVRSYHRQEKKQSSRTCKICLIVEVVGEGSHPIGDSRSSHGADEACRIPEKVKRALKDFALLTVARTNSMRNVTKNVYLRN</sequence>
<evidence type="ECO:0000256" key="1">
    <source>
        <dbReference type="SAM" id="MobiDB-lite"/>
    </source>
</evidence>
<feature type="compositionally biased region" description="Basic and acidic residues" evidence="1">
    <location>
        <begin position="83"/>
        <end position="96"/>
    </location>
</feature>
<evidence type="ECO:0000313" key="4">
    <source>
        <dbReference type="Proteomes" id="UP000712600"/>
    </source>
</evidence>
<keyword evidence="2" id="KW-1133">Transmembrane helix</keyword>
<feature type="region of interest" description="Disordered" evidence="1">
    <location>
        <begin position="83"/>
        <end position="147"/>
    </location>
</feature>
<feature type="compositionally biased region" description="Basic and acidic residues" evidence="1">
    <location>
        <begin position="117"/>
        <end position="127"/>
    </location>
</feature>
<keyword evidence="2" id="KW-0812">Transmembrane</keyword>